<sequence length="70" mass="8058">MSEFRRHPEEGNSSGKHSVFLIETDLAEFFPPPLPSTQDQGGAAEFYGKIRRSSDDIWKKEILLENILFF</sequence>
<gene>
    <name evidence="1" type="ORF">DLM75_12070</name>
</gene>
<protein>
    <submittedName>
        <fullName evidence="1">Uncharacterized protein</fullName>
    </submittedName>
</protein>
<dbReference type="AlphaFoldDB" id="A0A396Z7K8"/>
<organism evidence="1 2">
    <name type="scientific">Leptospira stimsonii</name>
    <dbReference type="NCBI Taxonomy" id="2202203"/>
    <lineage>
        <taxon>Bacteria</taxon>
        <taxon>Pseudomonadati</taxon>
        <taxon>Spirochaetota</taxon>
        <taxon>Spirochaetia</taxon>
        <taxon>Leptospirales</taxon>
        <taxon>Leptospiraceae</taxon>
        <taxon>Leptospira</taxon>
    </lineage>
</organism>
<evidence type="ECO:0000313" key="2">
    <source>
        <dbReference type="Proteomes" id="UP000265798"/>
    </source>
</evidence>
<accession>A0A396Z7K8</accession>
<comment type="caution">
    <text evidence="1">The sequence shown here is derived from an EMBL/GenBank/DDBJ whole genome shotgun (WGS) entry which is preliminary data.</text>
</comment>
<proteinExistence type="predicted"/>
<reference evidence="2" key="1">
    <citation type="submission" date="2018-05" db="EMBL/GenBank/DDBJ databases">
        <title>Leptospira yasudae sp. nov. and Leptospira stimsonii sp. nov., two pathogenic species of the genus Leptospira isolated from environmental sources.</title>
        <authorList>
            <person name="Casanovas-Massana A."/>
            <person name="Hamond C."/>
            <person name="Santos L.A."/>
            <person name="Hacker K.P."/>
            <person name="Balassiano I."/>
            <person name="Medeiros M.A."/>
            <person name="Reis M.G."/>
            <person name="Ko A.I."/>
            <person name="Wunder E.A."/>
        </authorList>
    </citation>
    <scope>NUCLEOTIDE SEQUENCE [LARGE SCALE GENOMIC DNA]</scope>
    <source>
        <strain evidence="2">Yale</strain>
    </source>
</reference>
<dbReference type="Proteomes" id="UP000265798">
    <property type="component" value="Unassembled WGS sequence"/>
</dbReference>
<name>A0A396Z7K8_9LEPT</name>
<dbReference type="EMBL" id="QHCT01000003">
    <property type="protein sequence ID" value="RHX89694.1"/>
    <property type="molecule type" value="Genomic_DNA"/>
</dbReference>
<evidence type="ECO:0000313" key="1">
    <source>
        <dbReference type="EMBL" id="RHX89694.1"/>
    </source>
</evidence>